<evidence type="ECO:0000259" key="1">
    <source>
        <dbReference type="Pfam" id="PF00535"/>
    </source>
</evidence>
<feature type="domain" description="Glycosyltransferase 2-like" evidence="1">
    <location>
        <begin position="8"/>
        <end position="173"/>
    </location>
</feature>
<dbReference type="Gene3D" id="3.90.550.10">
    <property type="entry name" value="Spore Coat Polysaccharide Biosynthesis Protein SpsA, Chain A"/>
    <property type="match status" value="1"/>
</dbReference>
<evidence type="ECO:0000313" key="3">
    <source>
        <dbReference type="Proteomes" id="UP001595987"/>
    </source>
</evidence>
<reference evidence="3" key="1">
    <citation type="journal article" date="2019" name="Int. J. Syst. Evol. Microbiol.">
        <title>The Global Catalogue of Microorganisms (GCM) 10K type strain sequencing project: providing services to taxonomists for standard genome sequencing and annotation.</title>
        <authorList>
            <consortium name="The Broad Institute Genomics Platform"/>
            <consortium name="The Broad Institute Genome Sequencing Center for Infectious Disease"/>
            <person name="Wu L."/>
            <person name="Ma J."/>
        </authorList>
    </citation>
    <scope>NUCLEOTIDE SEQUENCE [LARGE SCALE GENOMIC DNA]</scope>
    <source>
        <strain evidence="3">CCUG 63287</strain>
    </source>
</reference>
<accession>A0ABV9JE95</accession>
<sequence>MNEQALISVIIPIYNAETYLVDCLNSILEQTHNHLEIILVNDGSTDNSLKVLQEYMDKKQDKRMKLFSIENSGPAGARNFGLEQATGDFLMFVDSDDTISSDLLEVLLATLKGDDELAMCKFSKDFKRVGEGNRKEIFQTQSFVESVKQMYSPGFASAGPVCKLYGRQIFKNLRFPDIMMYEDAAISLQVLSIANKVNFVDYCGYYYRFNPESLTNKKVSERNFAIFDKTEIVLDFVKEHHPEALKLAQTICINDNDYVMLECTRDKSDVSKKLFLQLFEKNKELSKNLGMRKFVYLNSGLLRLGLKLMNKIYYNDFVRNNLKKVLGV</sequence>
<dbReference type="InterPro" id="IPR029044">
    <property type="entry name" value="Nucleotide-diphossugar_trans"/>
</dbReference>
<dbReference type="Proteomes" id="UP001595987">
    <property type="component" value="Unassembled WGS sequence"/>
</dbReference>
<name>A0ABV9JE95_9LACT</name>
<dbReference type="InterPro" id="IPR001173">
    <property type="entry name" value="Glyco_trans_2-like"/>
</dbReference>
<keyword evidence="3" id="KW-1185">Reference proteome</keyword>
<dbReference type="PANTHER" id="PTHR22916:SF3">
    <property type="entry name" value="UDP-GLCNAC:BETAGAL BETA-1,3-N-ACETYLGLUCOSAMINYLTRANSFERASE-LIKE PROTEIN 1"/>
    <property type="match status" value="1"/>
</dbReference>
<dbReference type="SUPFAM" id="SSF53448">
    <property type="entry name" value="Nucleotide-diphospho-sugar transferases"/>
    <property type="match status" value="1"/>
</dbReference>
<dbReference type="Pfam" id="PF00535">
    <property type="entry name" value="Glycos_transf_2"/>
    <property type="match status" value="1"/>
</dbReference>
<dbReference type="PANTHER" id="PTHR22916">
    <property type="entry name" value="GLYCOSYLTRANSFERASE"/>
    <property type="match status" value="1"/>
</dbReference>
<dbReference type="EMBL" id="JBHSGD010000007">
    <property type="protein sequence ID" value="MFC4653055.1"/>
    <property type="molecule type" value="Genomic_DNA"/>
</dbReference>
<comment type="caution">
    <text evidence="2">The sequence shown here is derived from an EMBL/GenBank/DDBJ whole genome shotgun (WGS) entry which is preliminary data.</text>
</comment>
<gene>
    <name evidence="2" type="ORF">ACFO26_09055</name>
</gene>
<organism evidence="2 3">
    <name type="scientific">Lactococcus nasutitermitis</name>
    <dbReference type="NCBI Taxonomy" id="1652957"/>
    <lineage>
        <taxon>Bacteria</taxon>
        <taxon>Bacillati</taxon>
        <taxon>Bacillota</taxon>
        <taxon>Bacilli</taxon>
        <taxon>Lactobacillales</taxon>
        <taxon>Streptococcaceae</taxon>
        <taxon>Lactococcus</taxon>
    </lineage>
</organism>
<dbReference type="CDD" id="cd00761">
    <property type="entry name" value="Glyco_tranf_GTA_type"/>
    <property type="match status" value="1"/>
</dbReference>
<evidence type="ECO:0000313" key="2">
    <source>
        <dbReference type="EMBL" id="MFC4653055.1"/>
    </source>
</evidence>
<proteinExistence type="predicted"/>
<dbReference type="RefSeq" id="WP_213536785.1">
    <property type="nucleotide sequence ID" value="NZ_BOVQ01000009.1"/>
</dbReference>
<protein>
    <submittedName>
        <fullName evidence="2">Glycosyltransferase family 2 protein</fullName>
    </submittedName>
</protein>